<dbReference type="eggNOG" id="arCOG01663">
    <property type="taxonomic scope" value="Archaea"/>
</dbReference>
<dbReference type="InterPro" id="IPR035093">
    <property type="entry name" value="RelE/ParE_toxin_dom_sf"/>
</dbReference>
<gene>
    <name evidence="2" type="ordered locus">TK0965</name>
</gene>
<protein>
    <recommendedName>
        <fullName evidence="4">Type II toxin-antitoxin system RelE/ParE family toxin</fullName>
    </recommendedName>
</protein>
<evidence type="ECO:0000256" key="1">
    <source>
        <dbReference type="ARBA" id="ARBA00022649"/>
    </source>
</evidence>
<dbReference type="InterPro" id="IPR052747">
    <property type="entry name" value="TA_system_RelE_toxin"/>
</dbReference>
<name>Q5JIB8_THEKO</name>
<dbReference type="PANTHER" id="PTHR38813:SF1">
    <property type="entry name" value="TOXIN RELE1-RELATED"/>
    <property type="match status" value="1"/>
</dbReference>
<evidence type="ECO:0008006" key="4">
    <source>
        <dbReference type="Google" id="ProtNLM"/>
    </source>
</evidence>
<dbReference type="AlphaFoldDB" id="Q5JIB8"/>
<sequence length="86" mass="10199">MSYELILSGKSEKALKKAPPEDRKRIVSALFKLKENPWAMQYKKLRGYPFYRVRVGDWRIIYTVDDEARIVYVVRLGKREGVYDSL</sequence>
<dbReference type="SUPFAM" id="SSF143011">
    <property type="entry name" value="RelE-like"/>
    <property type="match status" value="1"/>
</dbReference>
<dbReference type="EnsemblBacteria" id="BAD85154">
    <property type="protein sequence ID" value="BAD85154"/>
    <property type="gene ID" value="TK0965"/>
</dbReference>
<keyword evidence="3" id="KW-1185">Reference proteome</keyword>
<dbReference type="Gene3D" id="3.30.2310.20">
    <property type="entry name" value="RelE-like"/>
    <property type="match status" value="1"/>
</dbReference>
<dbReference type="GeneID" id="78447478"/>
<dbReference type="InParanoid" id="Q5JIB8"/>
<accession>Q5JIB8</accession>
<dbReference type="EMBL" id="AP006878">
    <property type="protein sequence ID" value="BAD85154.1"/>
    <property type="molecule type" value="Genomic_DNA"/>
</dbReference>
<dbReference type="PATRIC" id="fig|69014.16.peg.943"/>
<dbReference type="InterPro" id="IPR007712">
    <property type="entry name" value="RelE/ParE_toxin"/>
</dbReference>
<evidence type="ECO:0000313" key="2">
    <source>
        <dbReference type="EMBL" id="BAD85154.1"/>
    </source>
</evidence>
<proteinExistence type="predicted"/>
<evidence type="ECO:0000313" key="3">
    <source>
        <dbReference type="Proteomes" id="UP000000536"/>
    </source>
</evidence>
<dbReference type="HOGENOM" id="CLU_155761_3_1_2"/>
<dbReference type="STRING" id="69014.TK0965"/>
<dbReference type="PANTHER" id="PTHR38813">
    <property type="match status" value="1"/>
</dbReference>
<dbReference type="PhylomeDB" id="Q5JIB8"/>
<keyword evidence="1" id="KW-1277">Toxin-antitoxin system</keyword>
<dbReference type="Proteomes" id="UP000000536">
    <property type="component" value="Chromosome"/>
</dbReference>
<dbReference type="RefSeq" id="WP_011249916.1">
    <property type="nucleotide sequence ID" value="NC_006624.1"/>
</dbReference>
<reference evidence="2 3" key="1">
    <citation type="journal article" date="2005" name="Genome Res.">
        <title>Complete genome sequence of the hyperthermophilic archaeon Thermococcus kodakaraensis KOD1 and comparison with Pyrococcus genomes.</title>
        <authorList>
            <person name="Fukui T."/>
            <person name="Atomi H."/>
            <person name="Kanai T."/>
            <person name="Matsumi R."/>
            <person name="Fujiwara S."/>
            <person name="Imanaka T."/>
        </authorList>
    </citation>
    <scope>NUCLEOTIDE SEQUENCE [LARGE SCALE GENOMIC DNA]</scope>
    <source>
        <strain evidence="3">ATCC BAA-918 / JCM 12380 / KOD1</strain>
    </source>
</reference>
<dbReference type="OrthoDB" id="97626at2157"/>
<organism evidence="2 3">
    <name type="scientific">Thermococcus kodakarensis (strain ATCC BAA-918 / JCM 12380 / KOD1)</name>
    <name type="common">Pyrococcus kodakaraensis (strain KOD1)</name>
    <dbReference type="NCBI Taxonomy" id="69014"/>
    <lineage>
        <taxon>Archaea</taxon>
        <taxon>Methanobacteriati</taxon>
        <taxon>Methanobacteriota</taxon>
        <taxon>Thermococci</taxon>
        <taxon>Thermococcales</taxon>
        <taxon>Thermococcaceae</taxon>
        <taxon>Thermococcus</taxon>
    </lineage>
</organism>
<dbReference type="Pfam" id="PF05016">
    <property type="entry name" value="ParE_toxin"/>
    <property type="match status" value="1"/>
</dbReference>
<dbReference type="KEGG" id="tko:TK0965"/>